<dbReference type="Proteomes" id="UP000547209">
    <property type="component" value="Unassembled WGS sequence"/>
</dbReference>
<dbReference type="Pfam" id="PF10970">
    <property type="entry name" value="GerPE"/>
    <property type="match status" value="1"/>
</dbReference>
<proteinExistence type="predicted"/>
<sequence length="143" mass="15507">MSLTCRESRVRNVYFNTVSQASVLQFGDDNGTTDLFNRVIAIQRAIADFESNELPFSAYSLYYRPILLPAPQEEVSFSSTAWGDIEIGDVQVIGLSNSALTRFGCSGPLTAETRIVNIRHFNASTISPATPVAPVPPVPPVSA</sequence>
<evidence type="ECO:0000313" key="2">
    <source>
        <dbReference type="Proteomes" id="UP000547209"/>
    </source>
</evidence>
<accession>A0A7X0RTQ3</accession>
<comment type="caution">
    <text evidence="1">The sequence shown here is derived from an EMBL/GenBank/DDBJ whole genome shotgun (WGS) entry which is preliminary data.</text>
</comment>
<gene>
    <name evidence="1" type="ORF">H7C19_22225</name>
</gene>
<name>A0A7X0RTQ3_9BACL</name>
<dbReference type="RefSeq" id="WP_185671263.1">
    <property type="nucleotide sequence ID" value="NZ_JACJVP010000038.1"/>
</dbReference>
<keyword evidence="2" id="KW-1185">Reference proteome</keyword>
<organism evidence="1 2">
    <name type="scientific">Cohnella nanjingensis</name>
    <dbReference type="NCBI Taxonomy" id="1387779"/>
    <lineage>
        <taxon>Bacteria</taxon>
        <taxon>Bacillati</taxon>
        <taxon>Bacillota</taxon>
        <taxon>Bacilli</taxon>
        <taxon>Bacillales</taxon>
        <taxon>Paenibacillaceae</taxon>
        <taxon>Cohnella</taxon>
    </lineage>
</organism>
<reference evidence="1 2" key="1">
    <citation type="submission" date="2020-08" db="EMBL/GenBank/DDBJ databases">
        <title>Cohnella phylogeny.</title>
        <authorList>
            <person name="Dunlap C."/>
        </authorList>
    </citation>
    <scope>NUCLEOTIDE SEQUENCE [LARGE SCALE GENOMIC DNA]</scope>
    <source>
        <strain evidence="1 2">DSM 28246</strain>
    </source>
</reference>
<evidence type="ECO:0000313" key="1">
    <source>
        <dbReference type="EMBL" id="MBB6673400.1"/>
    </source>
</evidence>
<protein>
    <submittedName>
        <fullName evidence="1">Spore germination protein GerPE</fullName>
    </submittedName>
</protein>
<dbReference type="AlphaFoldDB" id="A0A7X0RTQ3"/>
<dbReference type="EMBL" id="JACJVP010000038">
    <property type="protein sequence ID" value="MBB6673400.1"/>
    <property type="molecule type" value="Genomic_DNA"/>
</dbReference>
<dbReference type="InterPro" id="IPR024496">
    <property type="entry name" value="Spore_germ_GerPE"/>
</dbReference>